<dbReference type="EMBL" id="JACVVK020000585">
    <property type="protein sequence ID" value="KAK7464566.1"/>
    <property type="molecule type" value="Genomic_DNA"/>
</dbReference>
<proteinExistence type="predicted"/>
<dbReference type="InterPro" id="IPR002110">
    <property type="entry name" value="Ankyrin_rpt"/>
</dbReference>
<keyword evidence="1" id="KW-0677">Repeat</keyword>
<evidence type="ECO:0000256" key="3">
    <source>
        <dbReference type="PROSITE-ProRule" id="PRU00023"/>
    </source>
</evidence>
<dbReference type="Proteomes" id="UP001519460">
    <property type="component" value="Unassembled WGS sequence"/>
</dbReference>
<comment type="caution">
    <text evidence="5">The sequence shown here is derived from an EMBL/GenBank/DDBJ whole genome shotgun (WGS) entry which is preliminary data.</text>
</comment>
<dbReference type="Gene3D" id="1.25.40.20">
    <property type="entry name" value="Ankyrin repeat-containing domain"/>
    <property type="match status" value="2"/>
</dbReference>
<dbReference type="PROSITE" id="PS50088">
    <property type="entry name" value="ANK_REPEAT"/>
    <property type="match status" value="5"/>
</dbReference>
<feature type="compositionally biased region" description="Polar residues" evidence="4">
    <location>
        <begin position="455"/>
        <end position="474"/>
    </location>
</feature>
<evidence type="ECO:0000313" key="5">
    <source>
        <dbReference type="EMBL" id="KAK7464566.1"/>
    </source>
</evidence>
<name>A0ABD0J7C9_9CAEN</name>
<dbReference type="PROSITE" id="PS50297">
    <property type="entry name" value="ANK_REP_REGION"/>
    <property type="match status" value="3"/>
</dbReference>
<keyword evidence="2 3" id="KW-0040">ANK repeat</keyword>
<protein>
    <recommendedName>
        <fullName evidence="7">Ankyrin repeat protein</fullName>
    </recommendedName>
</protein>
<feature type="compositionally biased region" description="Basic and acidic residues" evidence="4">
    <location>
        <begin position="526"/>
        <end position="546"/>
    </location>
</feature>
<gene>
    <name evidence="5" type="ORF">BaRGS_00037876</name>
</gene>
<feature type="repeat" description="ANK" evidence="3">
    <location>
        <begin position="181"/>
        <end position="213"/>
    </location>
</feature>
<evidence type="ECO:0000313" key="6">
    <source>
        <dbReference type="Proteomes" id="UP001519460"/>
    </source>
</evidence>
<dbReference type="PRINTS" id="PR01415">
    <property type="entry name" value="ANKYRIN"/>
</dbReference>
<evidence type="ECO:0000256" key="4">
    <source>
        <dbReference type="SAM" id="MobiDB-lite"/>
    </source>
</evidence>
<dbReference type="InterPro" id="IPR036770">
    <property type="entry name" value="Ankyrin_rpt-contain_sf"/>
</dbReference>
<feature type="repeat" description="ANK" evidence="3">
    <location>
        <begin position="138"/>
        <end position="176"/>
    </location>
</feature>
<feature type="repeat" description="ANK" evidence="3">
    <location>
        <begin position="105"/>
        <end position="137"/>
    </location>
</feature>
<accession>A0ABD0J7C9</accession>
<dbReference type="AlphaFoldDB" id="A0ABD0J7C9"/>
<dbReference type="PANTHER" id="PTHR24126">
    <property type="entry name" value="ANKYRIN REPEAT, PH AND SEC7 DOMAIN CONTAINING PROTEIN SECG-RELATED"/>
    <property type="match status" value="1"/>
</dbReference>
<keyword evidence="6" id="KW-1185">Reference proteome</keyword>
<dbReference type="SMART" id="SM00248">
    <property type="entry name" value="ANK"/>
    <property type="match status" value="7"/>
</dbReference>
<dbReference type="Pfam" id="PF12796">
    <property type="entry name" value="Ank_2"/>
    <property type="match status" value="2"/>
</dbReference>
<dbReference type="SUPFAM" id="SSF48403">
    <property type="entry name" value="Ankyrin repeat"/>
    <property type="match status" value="1"/>
</dbReference>
<organism evidence="5 6">
    <name type="scientific">Batillaria attramentaria</name>
    <dbReference type="NCBI Taxonomy" id="370345"/>
    <lineage>
        <taxon>Eukaryota</taxon>
        <taxon>Metazoa</taxon>
        <taxon>Spiralia</taxon>
        <taxon>Lophotrochozoa</taxon>
        <taxon>Mollusca</taxon>
        <taxon>Gastropoda</taxon>
        <taxon>Caenogastropoda</taxon>
        <taxon>Sorbeoconcha</taxon>
        <taxon>Cerithioidea</taxon>
        <taxon>Batillariidae</taxon>
        <taxon>Batillaria</taxon>
    </lineage>
</organism>
<evidence type="ECO:0008006" key="7">
    <source>
        <dbReference type="Google" id="ProtNLM"/>
    </source>
</evidence>
<feature type="region of interest" description="Disordered" evidence="4">
    <location>
        <begin position="341"/>
        <end position="380"/>
    </location>
</feature>
<feature type="repeat" description="ANK" evidence="3">
    <location>
        <begin position="72"/>
        <end position="104"/>
    </location>
</feature>
<feature type="compositionally biased region" description="Low complexity" evidence="4">
    <location>
        <begin position="346"/>
        <end position="365"/>
    </location>
</feature>
<feature type="region of interest" description="Disordered" evidence="4">
    <location>
        <begin position="404"/>
        <end position="577"/>
    </location>
</feature>
<evidence type="ECO:0000256" key="1">
    <source>
        <dbReference type="ARBA" id="ARBA00022737"/>
    </source>
</evidence>
<evidence type="ECO:0000256" key="2">
    <source>
        <dbReference type="ARBA" id="ARBA00023043"/>
    </source>
</evidence>
<feature type="repeat" description="ANK" evidence="3">
    <location>
        <begin position="215"/>
        <end position="247"/>
    </location>
</feature>
<sequence>MGQANSRQEAFWDACGFGRTHLVKKFIEEGIDINWVSFTHDCCPIHVASQGKPDVVKLLIEAKCDVNVQDSRGMTALHHAAMKGELDILQMLIEAGCELNTQDKNGWTALHNAAYWAHLPIVERLITSGASVGMANKHQRLPLHEVARSQSEDKSSLGRIARLLITAGSDVDALSSDFGEADFSSLMFAAYHGHTEVVNALIDADCDLNAYGSINKWTALHWAIERGHEDIVYLLIDAGADPCRKNMRGETAADRAQDQKMKEYLMNAINQQQQEDASLDRTSISSSQSFIAQTAHDTAVAIEKITAQSKSSASASSFVPVTMPPLAIATSEERKKNIKLGIRRQTSAGSASGPTSPGWSPGSAPHVELASDNMGDIPGNDRSIQLLRSFQDRLNRRIEKASKTLQGGLFRPEGTDPVITPSSSEASTREQTPASTAEGTSSSRERTPSSREATPSSREVTPSQGSESVGASGNESEEGEKATCNGQENVGVQNGAVNSDSDREGNNVIGEGGVGSLGSDMNACHLSEKQATEEKDSSSVKSEKSVHSNHSSLPPESSAAVNGSEKVVAPPESETTV</sequence>
<feature type="compositionally biased region" description="Polar residues" evidence="4">
    <location>
        <begin position="484"/>
        <end position="499"/>
    </location>
</feature>
<dbReference type="PANTHER" id="PTHR24126:SF14">
    <property type="entry name" value="ANK_REP_REGION DOMAIN-CONTAINING PROTEIN"/>
    <property type="match status" value="1"/>
</dbReference>
<feature type="compositionally biased region" description="Polar residues" evidence="4">
    <location>
        <begin position="420"/>
        <end position="437"/>
    </location>
</feature>
<reference evidence="5 6" key="1">
    <citation type="journal article" date="2023" name="Sci. Data">
        <title>Genome assembly of the Korean intertidal mud-creeper Batillaria attramentaria.</title>
        <authorList>
            <person name="Patra A.K."/>
            <person name="Ho P.T."/>
            <person name="Jun S."/>
            <person name="Lee S.J."/>
            <person name="Kim Y."/>
            <person name="Won Y.J."/>
        </authorList>
    </citation>
    <scope>NUCLEOTIDE SEQUENCE [LARGE SCALE GENOMIC DNA]</scope>
    <source>
        <strain evidence="5">Wonlab-2016</strain>
    </source>
</reference>